<dbReference type="Proteomes" id="UP000559256">
    <property type="component" value="Unassembled WGS sequence"/>
</dbReference>
<proteinExistence type="predicted"/>
<dbReference type="SUPFAM" id="SSF53098">
    <property type="entry name" value="Ribonuclease H-like"/>
    <property type="match status" value="1"/>
</dbReference>
<reference evidence="1 2" key="1">
    <citation type="journal article" date="2020" name="ISME J.">
        <title>Uncovering the hidden diversity of litter-decomposition mechanisms in mushroom-forming fungi.</title>
        <authorList>
            <person name="Floudas D."/>
            <person name="Bentzer J."/>
            <person name="Ahren D."/>
            <person name="Johansson T."/>
            <person name="Persson P."/>
            <person name="Tunlid A."/>
        </authorList>
    </citation>
    <scope>NUCLEOTIDE SEQUENCE [LARGE SCALE GENOMIC DNA]</scope>
    <source>
        <strain evidence="1 2">CBS 291.85</strain>
    </source>
</reference>
<name>A0A8H5BRH8_9AGAR</name>
<dbReference type="InterPro" id="IPR012337">
    <property type="entry name" value="RNaseH-like_sf"/>
</dbReference>
<keyword evidence="2" id="KW-1185">Reference proteome</keyword>
<evidence type="ECO:0000313" key="2">
    <source>
        <dbReference type="Proteomes" id="UP000559256"/>
    </source>
</evidence>
<accession>A0A8H5BRH8</accession>
<dbReference type="OrthoDB" id="3226942at2759"/>
<evidence type="ECO:0008006" key="3">
    <source>
        <dbReference type="Google" id="ProtNLM"/>
    </source>
</evidence>
<protein>
    <recommendedName>
        <fullName evidence="3">DUF659 domain-containing protein</fullName>
    </recommendedName>
</protein>
<dbReference type="AlphaFoldDB" id="A0A8H5BRH8"/>
<dbReference type="EMBL" id="JAACJM010000373">
    <property type="protein sequence ID" value="KAF5328020.1"/>
    <property type="molecule type" value="Genomic_DNA"/>
</dbReference>
<organism evidence="1 2">
    <name type="scientific">Tetrapyrgos nigripes</name>
    <dbReference type="NCBI Taxonomy" id="182062"/>
    <lineage>
        <taxon>Eukaryota</taxon>
        <taxon>Fungi</taxon>
        <taxon>Dikarya</taxon>
        <taxon>Basidiomycota</taxon>
        <taxon>Agaricomycotina</taxon>
        <taxon>Agaricomycetes</taxon>
        <taxon>Agaricomycetidae</taxon>
        <taxon>Agaricales</taxon>
        <taxon>Marasmiineae</taxon>
        <taxon>Marasmiaceae</taxon>
        <taxon>Tetrapyrgos</taxon>
    </lineage>
</organism>
<comment type="caution">
    <text evidence="1">The sequence shown here is derived from an EMBL/GenBank/DDBJ whole genome shotgun (WGS) entry which is preliminary data.</text>
</comment>
<sequence length="311" mass="35350">MGKTGVPTQELSTLGLLPANKSSATKEGSQMLKKRKSTGLDRYVDHGMTKEAIQDAHVKLFRYLVHGHAPFSCPENPFFHAFCDSIRPSYLVLTAYVLTHTVMDGEYAQVHLAECDWLKEHKMHTILHDGWEDKAGHALGGTVAANNKAPPVVLRLEDMTADRASADRHCQSIKLGIQKMELNVKTIIAITTDNPTVMQSAWNKLETEYHWILMFPCFLHRLNGIIGKIVSYQSMKRILSGTTHIVSYFNSLHYWGGQLTNEAKHLDIKRGLQTKTDSRWYSLSKQGLSVEEHRLLSMFAFIWTLRKRQMD</sequence>
<evidence type="ECO:0000313" key="1">
    <source>
        <dbReference type="EMBL" id="KAF5328020.1"/>
    </source>
</evidence>
<gene>
    <name evidence="1" type="ORF">D9758_018021</name>
</gene>